<accession>A0AAV0NE08</accession>
<feature type="transmembrane region" description="Helical" evidence="1">
    <location>
        <begin position="517"/>
        <end position="536"/>
    </location>
</feature>
<keyword evidence="1" id="KW-0472">Membrane</keyword>
<dbReference type="Proteomes" id="UP001154282">
    <property type="component" value="Unassembled WGS sequence"/>
</dbReference>
<feature type="transmembrane region" description="Helical" evidence="1">
    <location>
        <begin position="720"/>
        <end position="739"/>
    </location>
</feature>
<sequence>MHDVPKNIEARRRIAFFSNSLFMNMPRAPNVEKMMAFSVLTPYYDEEVCFGKENLRTPNEDGISILFYLQKIYEDEWRNFMERMKREGMEDEDDELRLWASYRGQTLSRTVRGMMYYYRALKMLAYLDSASEVDIRAGTQEIASHHSSRRNNRQEYGSALMKFTYVVACQVYGQHKAKGDPRAEEILHLMKNNEALRVAYVDEVHLGRDEVEYYSVLVKYDQEQQREVEVYRVRLPGPLKLGEGKPENQNHAFIFTRGDAVQTIDMNQDNYFEEALKMRNLLEEFKVHYGIRRPTILGVRENIFTGSVSSLAWFMSAQETSFVTLGQRVLANPLKIRMHYGHPDVFDRFWFMPRGGVSKASRLINISEDIFAGFNCTLRGGNVTHHEYIQVGKGRDVGLNQISMFEAKVASGNGEQILSRDVYRLGHRLDFFRMLSFYYTTVGFFFNTMVVVLTVYSFLWGRLYLALSGIEGYAMETSKNNKAFGVILNQQFFLQIGLFTAFPMVVENSLEHGFLPAVWDFLTMQLQLASVFYTFSMGTRAHFFGRTILHGGAKYRATGRGFVVQHKSFAENYRLYSRSHFVKAIELGVILIVYAAHSPMAQPSGFDWLKTVYDFEDFLNWIWYKGGVFTKAEHSWETWWYEEQDHLRTTGLWGKLLEIILDLRYFMFQYGVVYQLNITGGKTSISVYLLSWIYMIAVMGIYVVMMYAQERFAAKEHIKYRLTQLVVISMTVLVLTLLLDLTSFTLLDLVSSMLAFVPTGWGLISIALVLRPFLESTVVWDTVVSLARIYDLLFGVIVMAPVALLSWLPGFQAMQTRILFNEAFSRGLQISRILSGKKTN</sequence>
<dbReference type="PANTHER" id="PTHR12741">
    <property type="entry name" value="LYST-INTERACTING PROTEIN LIP5 DOPAMINE RESPONSIVE PROTEIN DRG-1"/>
    <property type="match status" value="1"/>
</dbReference>
<dbReference type="GO" id="GO:0003843">
    <property type="term" value="F:1,3-beta-D-glucan synthase activity"/>
    <property type="evidence" value="ECO:0007669"/>
    <property type="project" value="InterPro"/>
</dbReference>
<dbReference type="InterPro" id="IPR003440">
    <property type="entry name" value="Glyco_trans_48_dom"/>
</dbReference>
<gene>
    <name evidence="3" type="ORF">LITE_LOCUS32914</name>
</gene>
<dbReference type="PANTHER" id="PTHR12741:SF102">
    <property type="entry name" value="CALLOSE SYNTHASE 11"/>
    <property type="match status" value="1"/>
</dbReference>
<feature type="transmembrane region" description="Helical" evidence="1">
    <location>
        <begin position="789"/>
        <end position="808"/>
    </location>
</feature>
<reference evidence="3" key="1">
    <citation type="submission" date="2022-08" db="EMBL/GenBank/DDBJ databases">
        <authorList>
            <person name="Gutierrez-Valencia J."/>
        </authorList>
    </citation>
    <scope>NUCLEOTIDE SEQUENCE</scope>
</reference>
<feature type="transmembrane region" description="Helical" evidence="1">
    <location>
        <begin position="486"/>
        <end position="505"/>
    </location>
</feature>
<feature type="transmembrane region" description="Helical" evidence="1">
    <location>
        <begin position="746"/>
        <end position="769"/>
    </location>
</feature>
<feature type="domain" description="Glycosyl transferase 48" evidence="2">
    <location>
        <begin position="95"/>
        <end position="747"/>
    </location>
</feature>
<keyword evidence="1" id="KW-1133">Transmembrane helix</keyword>
<evidence type="ECO:0000256" key="1">
    <source>
        <dbReference type="SAM" id="Phobius"/>
    </source>
</evidence>
<evidence type="ECO:0000313" key="3">
    <source>
        <dbReference type="EMBL" id="CAI0456858.1"/>
    </source>
</evidence>
<dbReference type="Pfam" id="PF02364">
    <property type="entry name" value="Glucan_synthase"/>
    <property type="match status" value="2"/>
</dbReference>
<keyword evidence="4" id="KW-1185">Reference proteome</keyword>
<protein>
    <recommendedName>
        <fullName evidence="2">Glycosyl transferase 48 domain-containing protein</fullName>
    </recommendedName>
</protein>
<organism evidence="3 4">
    <name type="scientific">Linum tenue</name>
    <dbReference type="NCBI Taxonomy" id="586396"/>
    <lineage>
        <taxon>Eukaryota</taxon>
        <taxon>Viridiplantae</taxon>
        <taxon>Streptophyta</taxon>
        <taxon>Embryophyta</taxon>
        <taxon>Tracheophyta</taxon>
        <taxon>Spermatophyta</taxon>
        <taxon>Magnoliopsida</taxon>
        <taxon>eudicotyledons</taxon>
        <taxon>Gunneridae</taxon>
        <taxon>Pentapetalae</taxon>
        <taxon>rosids</taxon>
        <taxon>fabids</taxon>
        <taxon>Malpighiales</taxon>
        <taxon>Linaceae</taxon>
        <taxon>Linum</taxon>
    </lineage>
</organism>
<comment type="caution">
    <text evidence="3">The sequence shown here is derived from an EMBL/GenBank/DDBJ whole genome shotgun (WGS) entry which is preliminary data.</text>
</comment>
<dbReference type="GO" id="GO:0006075">
    <property type="term" value="P:(1-&gt;3)-beta-D-glucan biosynthetic process"/>
    <property type="evidence" value="ECO:0007669"/>
    <property type="project" value="InterPro"/>
</dbReference>
<dbReference type="EMBL" id="CAMGYJ010000008">
    <property type="protein sequence ID" value="CAI0456858.1"/>
    <property type="molecule type" value="Genomic_DNA"/>
</dbReference>
<dbReference type="AlphaFoldDB" id="A0AAV0NE08"/>
<dbReference type="GO" id="GO:0005886">
    <property type="term" value="C:plasma membrane"/>
    <property type="evidence" value="ECO:0007669"/>
    <property type="project" value="TreeGrafter"/>
</dbReference>
<keyword evidence="1" id="KW-0812">Transmembrane</keyword>
<proteinExistence type="predicted"/>
<dbReference type="GO" id="GO:0000148">
    <property type="term" value="C:1,3-beta-D-glucan synthase complex"/>
    <property type="evidence" value="ECO:0007669"/>
    <property type="project" value="InterPro"/>
</dbReference>
<feature type="transmembrane region" description="Helical" evidence="1">
    <location>
        <begin position="437"/>
        <end position="465"/>
    </location>
</feature>
<feature type="transmembrane region" description="Helical" evidence="1">
    <location>
        <begin position="687"/>
        <end position="708"/>
    </location>
</feature>
<name>A0AAV0NE08_9ROSI</name>
<feature type="domain" description="Glycosyl transferase 48" evidence="2">
    <location>
        <begin position="4"/>
        <end position="94"/>
    </location>
</feature>
<evidence type="ECO:0000259" key="2">
    <source>
        <dbReference type="Pfam" id="PF02364"/>
    </source>
</evidence>
<evidence type="ECO:0000313" key="4">
    <source>
        <dbReference type="Proteomes" id="UP001154282"/>
    </source>
</evidence>